<evidence type="ECO:0000313" key="5">
    <source>
        <dbReference type="EMBL" id="MQM73125.1"/>
    </source>
</evidence>
<dbReference type="EMBL" id="VOGB01000004">
    <property type="protein sequence ID" value="MQM73125.1"/>
    <property type="molecule type" value="Genomic_DNA"/>
</dbReference>
<accession>A0A6L5GS98</accession>
<keyword evidence="2 3" id="KW-0067">ATP-binding</keyword>
<dbReference type="Gene3D" id="3.40.50.300">
    <property type="entry name" value="P-loop containing nucleotide triphosphate hydrolases"/>
    <property type="match status" value="1"/>
</dbReference>
<evidence type="ECO:0000256" key="3">
    <source>
        <dbReference type="PROSITE-ProRule" id="PRU00289"/>
    </source>
</evidence>
<organism evidence="5 6">
    <name type="scientific">Candidatus Pseudoramibacter fermentans</name>
    <dbReference type="NCBI Taxonomy" id="2594427"/>
    <lineage>
        <taxon>Bacteria</taxon>
        <taxon>Bacillati</taxon>
        <taxon>Bacillota</taxon>
        <taxon>Clostridia</taxon>
        <taxon>Eubacteriales</taxon>
        <taxon>Eubacteriaceae</taxon>
        <taxon>Pseudoramibacter</taxon>
    </lineage>
</organism>
<dbReference type="InterPro" id="IPR050206">
    <property type="entry name" value="FtsK/SpoIIIE/SftA"/>
</dbReference>
<evidence type="ECO:0000313" key="6">
    <source>
        <dbReference type="Proteomes" id="UP000473648"/>
    </source>
</evidence>
<keyword evidence="6" id="KW-1185">Reference proteome</keyword>
<reference evidence="5" key="1">
    <citation type="journal article" date="2020" name="Appl. Environ. Microbiol.">
        <title>Medium-Chain Fatty Acid Synthesis by 'Candidatus Weimeria bifida' gen. nov., sp. nov., and 'Candidatus Pseudoramibacter fermentans' sp. nov.</title>
        <authorList>
            <person name="Scarborough M.J."/>
            <person name="Myers K.S."/>
            <person name="Donohue T.J."/>
            <person name="Noguera D.R."/>
        </authorList>
    </citation>
    <scope>NUCLEOTIDE SEQUENCE</scope>
    <source>
        <strain evidence="5">EUB1.1</strain>
    </source>
</reference>
<dbReference type="Proteomes" id="UP000473648">
    <property type="component" value="Unassembled WGS sequence"/>
</dbReference>
<dbReference type="AlphaFoldDB" id="A0A6L5GS98"/>
<protein>
    <recommendedName>
        <fullName evidence="4">FtsK domain-containing protein</fullName>
    </recommendedName>
</protein>
<keyword evidence="1 3" id="KW-0547">Nucleotide-binding</keyword>
<dbReference type="GO" id="GO:0005524">
    <property type="term" value="F:ATP binding"/>
    <property type="evidence" value="ECO:0007669"/>
    <property type="project" value="UniProtKB-UniRule"/>
</dbReference>
<evidence type="ECO:0000256" key="2">
    <source>
        <dbReference type="ARBA" id="ARBA00022840"/>
    </source>
</evidence>
<dbReference type="InterPro" id="IPR002543">
    <property type="entry name" value="FtsK_dom"/>
</dbReference>
<proteinExistence type="predicted"/>
<gene>
    <name evidence="5" type="ORF">FRC53_06860</name>
</gene>
<dbReference type="GO" id="GO:0003677">
    <property type="term" value="F:DNA binding"/>
    <property type="evidence" value="ECO:0007669"/>
    <property type="project" value="InterPro"/>
</dbReference>
<feature type="domain" description="FtsK" evidence="4">
    <location>
        <begin position="9"/>
        <end position="192"/>
    </location>
</feature>
<dbReference type="PANTHER" id="PTHR22683">
    <property type="entry name" value="SPORULATION PROTEIN RELATED"/>
    <property type="match status" value="1"/>
</dbReference>
<dbReference type="PANTHER" id="PTHR22683:SF47">
    <property type="entry name" value="FTSK DOMAIN-CONTAINING PROTEIN YDCQ"/>
    <property type="match status" value="1"/>
</dbReference>
<evidence type="ECO:0000256" key="1">
    <source>
        <dbReference type="ARBA" id="ARBA00022741"/>
    </source>
</evidence>
<feature type="binding site" evidence="3">
    <location>
        <begin position="26"/>
        <end position="33"/>
    </location>
    <ligand>
        <name>ATP</name>
        <dbReference type="ChEBI" id="CHEBI:30616"/>
    </ligand>
</feature>
<dbReference type="InterPro" id="IPR027417">
    <property type="entry name" value="P-loop_NTPase"/>
</dbReference>
<sequence>MLNNIITIAPGLVWNIDQAPHALVSGVTGGGKSRFLLYLLLELYKRGQIRVIDPKRSDLYQVTKRLLPETHVATTPGQVGRLLRETHDELMARYERMDAFGQPGVTYRDLGLQPLTVIFDEYAAYIADIEDDKKLLKEAKKYIRRIILLGRQAGCFIIIAMQKPSAEVLSTDIRDQLSMRAILGQMDSTGYTMVFGSQPGMRYEYRPAGSGYLYVPGQGYSIPQTFDAPWIDDVSTIEELLWKVKQQKNLN</sequence>
<name>A0A6L5GS98_9FIRM</name>
<dbReference type="Pfam" id="PF01580">
    <property type="entry name" value="FtsK_SpoIIIE"/>
    <property type="match status" value="1"/>
</dbReference>
<dbReference type="PROSITE" id="PS50901">
    <property type="entry name" value="FTSK"/>
    <property type="match status" value="1"/>
</dbReference>
<comment type="caution">
    <text evidence="5">The sequence shown here is derived from an EMBL/GenBank/DDBJ whole genome shotgun (WGS) entry which is preliminary data.</text>
</comment>
<dbReference type="SUPFAM" id="SSF52540">
    <property type="entry name" value="P-loop containing nucleoside triphosphate hydrolases"/>
    <property type="match status" value="1"/>
</dbReference>
<evidence type="ECO:0000259" key="4">
    <source>
        <dbReference type="PROSITE" id="PS50901"/>
    </source>
</evidence>